<dbReference type="CDD" id="cd05262">
    <property type="entry name" value="SDR_a7"/>
    <property type="match status" value="1"/>
</dbReference>
<dbReference type="Gene3D" id="3.40.50.720">
    <property type="entry name" value="NAD(P)-binding Rossmann-like Domain"/>
    <property type="match status" value="1"/>
</dbReference>
<dbReference type="Pfam" id="PF01370">
    <property type="entry name" value="Epimerase"/>
    <property type="match status" value="1"/>
</dbReference>
<proteinExistence type="predicted"/>
<dbReference type="GO" id="GO:0005737">
    <property type="term" value="C:cytoplasm"/>
    <property type="evidence" value="ECO:0007669"/>
    <property type="project" value="TreeGrafter"/>
</dbReference>
<dbReference type="InterPro" id="IPR001509">
    <property type="entry name" value="Epimerase_deHydtase"/>
</dbReference>
<organism evidence="2 3">
    <name type="scientific">Actinospica acidithermotolerans</name>
    <dbReference type="NCBI Taxonomy" id="2828514"/>
    <lineage>
        <taxon>Bacteria</taxon>
        <taxon>Bacillati</taxon>
        <taxon>Actinomycetota</taxon>
        <taxon>Actinomycetes</taxon>
        <taxon>Catenulisporales</taxon>
        <taxon>Actinospicaceae</taxon>
        <taxon>Actinospica</taxon>
    </lineage>
</organism>
<evidence type="ECO:0000313" key="3">
    <source>
        <dbReference type="Proteomes" id="UP000676325"/>
    </source>
</evidence>
<dbReference type="InterPro" id="IPR036291">
    <property type="entry name" value="NAD(P)-bd_dom_sf"/>
</dbReference>
<sequence length="294" mass="30729">MRVFVTGASGHIGSAVVTELIHAGHEVTGLARSDASAERITALGADVARGDLGDLDSLRKAASESDAVIHLAFDHASIPVGGFAEAAEADRRAVEAMCEALVGTGKAFIAVGVKAQGDDAKRAAGPSANPRTIVWRTIEEFTDRGVRTVLVAVPNVTHSDRDTGGFVPQLIRIARRTGVSGYVGEGANTWAAGHTLDVARVFALAVDKAPAGSHLVAAAEPGVPVRTIAESIARHLGIEAVSIPAERAAEHFAGFPFITMDITMPDAGTRELLGWQPTHADLLADLDEGHYWEL</sequence>
<feature type="domain" description="NAD-dependent epimerase/dehydratase" evidence="1">
    <location>
        <begin position="3"/>
        <end position="101"/>
    </location>
</feature>
<accession>A0A941E6X9</accession>
<keyword evidence="3" id="KW-1185">Reference proteome</keyword>
<dbReference type="AlphaFoldDB" id="A0A941E6X9"/>
<evidence type="ECO:0000259" key="1">
    <source>
        <dbReference type="Pfam" id="PF01370"/>
    </source>
</evidence>
<dbReference type="SUPFAM" id="SSF51735">
    <property type="entry name" value="NAD(P)-binding Rossmann-fold domains"/>
    <property type="match status" value="1"/>
</dbReference>
<name>A0A941E6X9_9ACTN</name>
<dbReference type="GO" id="GO:0004029">
    <property type="term" value="F:aldehyde dehydrogenase (NAD+) activity"/>
    <property type="evidence" value="ECO:0007669"/>
    <property type="project" value="TreeGrafter"/>
</dbReference>
<comment type="caution">
    <text evidence="2">The sequence shown here is derived from an EMBL/GenBank/DDBJ whole genome shotgun (WGS) entry which is preliminary data.</text>
</comment>
<dbReference type="InterPro" id="IPR051783">
    <property type="entry name" value="NAD(P)-dependent_oxidoreduct"/>
</dbReference>
<dbReference type="EMBL" id="JAGSOH010000014">
    <property type="protein sequence ID" value="MBR7826221.1"/>
    <property type="molecule type" value="Genomic_DNA"/>
</dbReference>
<dbReference type="RefSeq" id="WP_212517369.1">
    <property type="nucleotide sequence ID" value="NZ_JAGSOH010000014.1"/>
</dbReference>
<evidence type="ECO:0000313" key="2">
    <source>
        <dbReference type="EMBL" id="MBR7826221.1"/>
    </source>
</evidence>
<dbReference type="PANTHER" id="PTHR48079">
    <property type="entry name" value="PROTEIN YEEZ"/>
    <property type="match status" value="1"/>
</dbReference>
<reference evidence="2" key="1">
    <citation type="submission" date="2021-04" db="EMBL/GenBank/DDBJ databases">
        <title>Genome based classification of Actinospica acidithermotolerans sp. nov., an actinobacterium isolated from an Indonesian hot spring.</title>
        <authorList>
            <person name="Kusuma A.B."/>
            <person name="Putra K.E."/>
            <person name="Nafisah S."/>
            <person name="Loh J."/>
            <person name="Nouioui I."/>
            <person name="Goodfellow M."/>
        </authorList>
    </citation>
    <scope>NUCLEOTIDE SEQUENCE</scope>
    <source>
        <strain evidence="2">MGRD01-02</strain>
    </source>
</reference>
<dbReference type="Proteomes" id="UP000676325">
    <property type="component" value="Unassembled WGS sequence"/>
</dbReference>
<protein>
    <submittedName>
        <fullName evidence="2">SDR family oxidoreductase</fullName>
    </submittedName>
</protein>
<dbReference type="PANTHER" id="PTHR48079:SF6">
    <property type="entry name" value="NAD(P)-BINDING DOMAIN-CONTAINING PROTEIN-RELATED"/>
    <property type="match status" value="1"/>
</dbReference>
<gene>
    <name evidence="2" type="ORF">KDK95_07905</name>
</gene>